<dbReference type="eggNOG" id="COG0535">
    <property type="taxonomic scope" value="Bacteria"/>
</dbReference>
<evidence type="ECO:0000256" key="1">
    <source>
        <dbReference type="ARBA" id="ARBA00001966"/>
    </source>
</evidence>
<evidence type="ECO:0000259" key="7">
    <source>
        <dbReference type="PROSITE" id="PS51918"/>
    </source>
</evidence>
<keyword evidence="5" id="KW-0408">Iron</keyword>
<dbReference type="GO" id="GO:0051539">
    <property type="term" value="F:4 iron, 4 sulfur cluster binding"/>
    <property type="evidence" value="ECO:0007669"/>
    <property type="project" value="UniProtKB-KW"/>
</dbReference>
<keyword evidence="4" id="KW-0479">Metal-binding</keyword>
<keyword evidence="2" id="KW-0004">4Fe-4S</keyword>
<dbReference type="GO" id="GO:0003824">
    <property type="term" value="F:catalytic activity"/>
    <property type="evidence" value="ECO:0007669"/>
    <property type="project" value="InterPro"/>
</dbReference>
<dbReference type="HOGENOM" id="CLU_009273_4_0_4"/>
<dbReference type="PIRSF" id="PIRSF037420">
    <property type="entry name" value="PQQ_syn_pqqE"/>
    <property type="match status" value="1"/>
</dbReference>
<dbReference type="PANTHER" id="PTHR11228">
    <property type="entry name" value="RADICAL SAM DOMAIN PROTEIN"/>
    <property type="match status" value="1"/>
</dbReference>
<evidence type="ECO:0000256" key="4">
    <source>
        <dbReference type="ARBA" id="ARBA00022723"/>
    </source>
</evidence>
<keyword evidence="6" id="KW-0411">Iron-sulfur</keyword>
<organism evidence="8 9">
    <name type="scientific">Cupriavidus metallidurans (strain ATCC 43123 / DSM 2839 / NBRC 102507 / CH34)</name>
    <name type="common">Ralstonia metallidurans</name>
    <dbReference type="NCBI Taxonomy" id="266264"/>
    <lineage>
        <taxon>Bacteria</taxon>
        <taxon>Pseudomonadati</taxon>
        <taxon>Pseudomonadota</taxon>
        <taxon>Betaproteobacteria</taxon>
        <taxon>Burkholderiales</taxon>
        <taxon>Burkholderiaceae</taxon>
        <taxon>Cupriavidus</taxon>
    </lineage>
</organism>
<dbReference type="SUPFAM" id="SSF102114">
    <property type="entry name" value="Radical SAM enzymes"/>
    <property type="match status" value="1"/>
</dbReference>
<dbReference type="CDD" id="cd01335">
    <property type="entry name" value="Radical_SAM"/>
    <property type="match status" value="1"/>
</dbReference>
<name>Q1LLL5_CUPMC</name>
<evidence type="ECO:0000256" key="6">
    <source>
        <dbReference type="ARBA" id="ARBA00023014"/>
    </source>
</evidence>
<dbReference type="Gene3D" id="3.20.20.70">
    <property type="entry name" value="Aldolase class I"/>
    <property type="match status" value="1"/>
</dbReference>
<dbReference type="AlphaFoldDB" id="Q1LLL5"/>
<dbReference type="Proteomes" id="UP000002429">
    <property type="component" value="Chromosome"/>
</dbReference>
<dbReference type="RefSeq" id="WP_011516796.1">
    <property type="nucleotide sequence ID" value="NC_007973.1"/>
</dbReference>
<gene>
    <name evidence="8" type="primary">nirJ</name>
    <name evidence="8" type="ordered locus">Rmet_2082</name>
</gene>
<dbReference type="InterPro" id="IPR013785">
    <property type="entry name" value="Aldolase_TIM"/>
</dbReference>
<keyword evidence="3" id="KW-0949">S-adenosyl-L-methionine</keyword>
<evidence type="ECO:0000256" key="3">
    <source>
        <dbReference type="ARBA" id="ARBA00022691"/>
    </source>
</evidence>
<dbReference type="InterPro" id="IPR058240">
    <property type="entry name" value="rSAM_sf"/>
</dbReference>
<evidence type="ECO:0000256" key="5">
    <source>
        <dbReference type="ARBA" id="ARBA00023004"/>
    </source>
</evidence>
<dbReference type="KEGG" id="rme:Rmet_2082"/>
<dbReference type="Pfam" id="PF04055">
    <property type="entry name" value="Radical_SAM"/>
    <property type="match status" value="1"/>
</dbReference>
<dbReference type="PROSITE" id="PS51918">
    <property type="entry name" value="RADICAL_SAM"/>
    <property type="match status" value="1"/>
</dbReference>
<protein>
    <submittedName>
        <fullName evidence="8">Heme d1 biosynthesis protein NirJ</fullName>
    </submittedName>
</protein>
<dbReference type="InterPro" id="IPR017200">
    <property type="entry name" value="PqqE-like"/>
</dbReference>
<dbReference type="STRING" id="266264.Rmet_2082"/>
<dbReference type="PANTHER" id="PTHR11228:SF7">
    <property type="entry name" value="PQQA PEPTIDE CYCLASE"/>
    <property type="match status" value="1"/>
</dbReference>
<dbReference type="GO" id="GO:0006783">
    <property type="term" value="P:heme biosynthetic process"/>
    <property type="evidence" value="ECO:0007669"/>
    <property type="project" value="TreeGrafter"/>
</dbReference>
<dbReference type="InterPro" id="IPR050377">
    <property type="entry name" value="Radical_SAM_PqqE_MftC-like"/>
</dbReference>
<sequence length="321" mass="35330">MLRVSRFMEALCDGAPTSALPRDRRNDESPVVIWHPCAHDPSTAGTGTGTGTELDTTESLALLEQLHLARVRSLILSGSDPMARSDFFKIIARARELDLNVLLSTDGSRLTGMNAVKLAAYGLDYVGIQIDGLQYTHNHVQRSRHAYQRALRGLRAARNAHLRVGMRMTLSPMNAAELPAVVALADSERIDRFHLSQPCPADCAHDSAQNTSLRDMTRASLEWLFDYVWMRAQKGNAGDFVTSQHAASSAYLLHWVSTRAPHHLAAIRERIACASKAKGAGILLIDALGRVHRGSARLDETCGNVRERPFSDIAEQRLIHA</sequence>
<evidence type="ECO:0000313" key="9">
    <source>
        <dbReference type="Proteomes" id="UP000002429"/>
    </source>
</evidence>
<proteinExistence type="predicted"/>
<feature type="domain" description="Radical SAM core" evidence="7">
    <location>
        <begin position="21"/>
        <end position="239"/>
    </location>
</feature>
<comment type="cofactor">
    <cofactor evidence="1">
        <name>[4Fe-4S] cluster</name>
        <dbReference type="ChEBI" id="CHEBI:49883"/>
    </cofactor>
</comment>
<reference evidence="9" key="1">
    <citation type="journal article" date="2010" name="PLoS ONE">
        <title>The complete genome sequence of Cupriavidus metallidurans strain CH34, a master survivalist in harsh and anthropogenic environments.</title>
        <authorList>
            <person name="Janssen P.J."/>
            <person name="Van Houdt R."/>
            <person name="Moors H."/>
            <person name="Monsieurs P."/>
            <person name="Morin N."/>
            <person name="Michaux A."/>
            <person name="Benotmane M.A."/>
            <person name="Leys N."/>
            <person name="Vallaeys T."/>
            <person name="Lapidus A."/>
            <person name="Monchy S."/>
            <person name="Medigue C."/>
            <person name="Taghavi S."/>
            <person name="McCorkle S."/>
            <person name="Dunn J."/>
            <person name="van der Lelie D."/>
            <person name="Mergeay M."/>
        </authorList>
    </citation>
    <scope>NUCLEOTIDE SEQUENCE [LARGE SCALE GENOMIC DNA]</scope>
    <source>
        <strain evidence="9">ATCC 43123 / DSM 2839 / NBRC 102507 / CH34</strain>
    </source>
</reference>
<accession>Q1LLL5</accession>
<evidence type="ECO:0000313" key="8">
    <source>
        <dbReference type="EMBL" id="ABF08961.1"/>
    </source>
</evidence>
<dbReference type="GO" id="GO:0046872">
    <property type="term" value="F:metal ion binding"/>
    <property type="evidence" value="ECO:0007669"/>
    <property type="project" value="UniProtKB-KW"/>
</dbReference>
<keyword evidence="9" id="KW-1185">Reference proteome</keyword>
<dbReference type="InterPro" id="IPR007197">
    <property type="entry name" value="rSAM"/>
</dbReference>
<evidence type="ECO:0000256" key="2">
    <source>
        <dbReference type="ARBA" id="ARBA00022485"/>
    </source>
</evidence>
<dbReference type="EMBL" id="CP000352">
    <property type="protein sequence ID" value="ABF08961.1"/>
    <property type="molecule type" value="Genomic_DNA"/>
</dbReference>